<dbReference type="EMBL" id="BJXX01000043">
    <property type="protein sequence ID" value="GEN33403.1"/>
    <property type="molecule type" value="Genomic_DNA"/>
</dbReference>
<dbReference type="SMART" id="SM00855">
    <property type="entry name" value="PGAM"/>
    <property type="match status" value="1"/>
</dbReference>
<name>A0A511V6R9_9BACL</name>
<dbReference type="CDD" id="cd07067">
    <property type="entry name" value="HP_PGM_like"/>
    <property type="match status" value="1"/>
</dbReference>
<dbReference type="GO" id="GO:0043456">
    <property type="term" value="P:regulation of pentose-phosphate shunt"/>
    <property type="evidence" value="ECO:0007669"/>
    <property type="project" value="TreeGrafter"/>
</dbReference>
<protein>
    <submittedName>
        <fullName evidence="3">Alpha-ribazole phosphatase</fullName>
    </submittedName>
</protein>
<dbReference type="Gene3D" id="3.40.50.1240">
    <property type="entry name" value="Phosphoglycerate mutase-like"/>
    <property type="match status" value="1"/>
</dbReference>
<keyword evidence="1" id="KW-0378">Hydrolase</keyword>
<dbReference type="InterPro" id="IPR013078">
    <property type="entry name" value="His_Pase_superF_clade-1"/>
</dbReference>
<keyword evidence="4" id="KW-1185">Reference proteome</keyword>
<gene>
    <name evidence="3" type="ORF">ADA01nite_08630</name>
</gene>
<dbReference type="Proteomes" id="UP000321157">
    <property type="component" value="Unassembled WGS sequence"/>
</dbReference>
<dbReference type="PANTHER" id="PTHR46517:SF1">
    <property type="entry name" value="FRUCTOSE-2,6-BISPHOSPHATASE TIGAR"/>
    <property type="match status" value="1"/>
</dbReference>
<feature type="binding site" evidence="2">
    <location>
        <begin position="7"/>
        <end position="14"/>
    </location>
    <ligand>
        <name>substrate</name>
    </ligand>
</feature>
<organism evidence="3 4">
    <name type="scientific">Aneurinibacillus danicus</name>
    <dbReference type="NCBI Taxonomy" id="267746"/>
    <lineage>
        <taxon>Bacteria</taxon>
        <taxon>Bacillati</taxon>
        <taxon>Bacillota</taxon>
        <taxon>Bacilli</taxon>
        <taxon>Bacillales</taxon>
        <taxon>Paenibacillaceae</taxon>
        <taxon>Aneurinibacillus group</taxon>
        <taxon>Aneurinibacillus</taxon>
    </lineage>
</organism>
<evidence type="ECO:0000313" key="3">
    <source>
        <dbReference type="EMBL" id="GEN33403.1"/>
    </source>
</evidence>
<feature type="binding site" evidence="2">
    <location>
        <position position="57"/>
    </location>
    <ligand>
        <name>substrate</name>
    </ligand>
</feature>
<evidence type="ECO:0000313" key="4">
    <source>
        <dbReference type="Proteomes" id="UP000321157"/>
    </source>
</evidence>
<proteinExistence type="predicted"/>
<dbReference type="RefSeq" id="WP_170230146.1">
    <property type="nucleotide sequence ID" value="NZ_BJXX01000043.1"/>
</dbReference>
<dbReference type="InterPro" id="IPR029033">
    <property type="entry name" value="His_PPase_superfam"/>
</dbReference>
<evidence type="ECO:0000256" key="2">
    <source>
        <dbReference type="PIRSR" id="PIRSR613078-2"/>
    </source>
</evidence>
<evidence type="ECO:0000256" key="1">
    <source>
        <dbReference type="ARBA" id="ARBA00022801"/>
    </source>
</evidence>
<dbReference type="SUPFAM" id="SSF53254">
    <property type="entry name" value="Phosphoglycerate mutase-like"/>
    <property type="match status" value="1"/>
</dbReference>
<accession>A0A511V6R9</accession>
<dbReference type="GO" id="GO:0005829">
    <property type="term" value="C:cytosol"/>
    <property type="evidence" value="ECO:0007669"/>
    <property type="project" value="TreeGrafter"/>
</dbReference>
<dbReference type="GO" id="GO:0045820">
    <property type="term" value="P:negative regulation of glycolytic process"/>
    <property type="evidence" value="ECO:0007669"/>
    <property type="project" value="TreeGrafter"/>
</dbReference>
<reference evidence="3 4" key="1">
    <citation type="submission" date="2019-07" db="EMBL/GenBank/DDBJ databases">
        <title>Whole genome shotgun sequence of Aneurinibacillus danicus NBRC 102444.</title>
        <authorList>
            <person name="Hosoyama A."/>
            <person name="Uohara A."/>
            <person name="Ohji S."/>
            <person name="Ichikawa N."/>
        </authorList>
    </citation>
    <scope>NUCLEOTIDE SEQUENCE [LARGE SCALE GENOMIC DNA]</scope>
    <source>
        <strain evidence="3 4">NBRC 102444</strain>
    </source>
</reference>
<dbReference type="Pfam" id="PF00300">
    <property type="entry name" value="His_Phos_1"/>
    <property type="match status" value="1"/>
</dbReference>
<dbReference type="PANTHER" id="PTHR46517">
    <property type="entry name" value="FRUCTOSE-2,6-BISPHOSPHATASE TIGAR"/>
    <property type="match status" value="1"/>
</dbReference>
<dbReference type="AlphaFoldDB" id="A0A511V6R9"/>
<dbReference type="InterPro" id="IPR051695">
    <property type="entry name" value="Phosphoglycerate_Mutase"/>
</dbReference>
<dbReference type="GO" id="GO:0004331">
    <property type="term" value="F:fructose-2,6-bisphosphate 2-phosphatase activity"/>
    <property type="evidence" value="ECO:0007669"/>
    <property type="project" value="TreeGrafter"/>
</dbReference>
<comment type="caution">
    <text evidence="3">The sequence shown here is derived from an EMBL/GenBank/DDBJ whole genome shotgun (WGS) entry which is preliminary data.</text>
</comment>
<sequence>MRWIWVRHGETADNRERRYLGHYDAPLTDRGKKQAKAAARRLEKETIHYVYTSDLERCRETAAIIASPHRLAVMEVPELRELNFGRWDRKTYEEIMQTDKQLAEKWYNNPYETAPPGGESLAELGNRVSRWLFALEKQMHPDETAVLVTHGGPIRWFLTGHVTGKPSAFWSVRGPGTGEIFIVDKHGQTWSSPSL</sequence>